<proteinExistence type="inferred from homology"/>
<comment type="similarity">
    <text evidence="2">Belongs to the peptidase S26 family. IMP2 subfamily.</text>
</comment>
<dbReference type="GO" id="GO:0042720">
    <property type="term" value="C:mitochondrial inner membrane peptidase complex"/>
    <property type="evidence" value="ECO:0007669"/>
    <property type="project" value="InterPro"/>
</dbReference>
<dbReference type="SUPFAM" id="SSF51306">
    <property type="entry name" value="LexA/Signal peptidase"/>
    <property type="match status" value="1"/>
</dbReference>
<dbReference type="Gene3D" id="2.10.109.10">
    <property type="entry name" value="Umud Fragment, subunit A"/>
    <property type="match status" value="1"/>
</dbReference>
<feature type="domain" description="Peptidase S26" evidence="12">
    <location>
        <begin position="101"/>
        <end position="146"/>
    </location>
</feature>
<dbReference type="GO" id="GO:0004252">
    <property type="term" value="F:serine-type endopeptidase activity"/>
    <property type="evidence" value="ECO:0007669"/>
    <property type="project" value="InterPro"/>
</dbReference>
<evidence type="ECO:0000256" key="4">
    <source>
        <dbReference type="ARBA" id="ARBA00022670"/>
    </source>
</evidence>
<evidence type="ECO:0000256" key="11">
    <source>
        <dbReference type="PIRSR" id="PIRSR600223-1"/>
    </source>
</evidence>
<sequence>MATRNVLWNYSKKIFTFGLIGLTASDSLASISVVRGASMSPTFNPSTSGFMGLRTDDCVLVEKTCLVKYKFSHGDVLPSNHKEKHIKRIIALPGDWIGIRHCSDVRRIPEGHCWVEGDNPSSSMDSNSFGPIPLGLVKGRVTHIVWPPQRIGAVEKRIPSDRGQAF</sequence>
<protein>
    <recommendedName>
        <fullName evidence="3">Mitochondrial inner membrane protease subunit 2</fullName>
    </recommendedName>
</protein>
<dbReference type="InterPro" id="IPR019533">
    <property type="entry name" value="Peptidase_S26"/>
</dbReference>
<dbReference type="GO" id="GO:0006627">
    <property type="term" value="P:protein processing involved in protein targeting to mitochondrion"/>
    <property type="evidence" value="ECO:0007669"/>
    <property type="project" value="InterPro"/>
</dbReference>
<feature type="active site" evidence="11">
    <location>
        <position position="38"/>
    </location>
</feature>
<evidence type="ECO:0000256" key="9">
    <source>
        <dbReference type="ARBA" id="ARBA00023128"/>
    </source>
</evidence>
<dbReference type="PRINTS" id="PR00727">
    <property type="entry name" value="LEADERPTASE"/>
</dbReference>
<keyword evidence="10" id="KW-0472">Membrane</keyword>
<keyword evidence="5" id="KW-0812">Transmembrane</keyword>
<dbReference type="PANTHER" id="PTHR46041">
    <property type="entry name" value="MITOCHONDRIAL INNER MEMBRANE PROTEASE SUBUNIT 2"/>
    <property type="match status" value="1"/>
</dbReference>
<comment type="caution">
    <text evidence="13">The sequence shown here is derived from an EMBL/GenBank/DDBJ whole genome shotgun (WGS) entry which is preliminary data.</text>
</comment>
<keyword evidence="8" id="KW-1133">Transmembrane helix</keyword>
<gene>
    <name evidence="13" type="ORF">FNV43_RR10305</name>
</gene>
<keyword evidence="6" id="KW-0999">Mitochondrion inner membrane</keyword>
<evidence type="ECO:0000256" key="2">
    <source>
        <dbReference type="ARBA" id="ARBA00007066"/>
    </source>
</evidence>
<evidence type="ECO:0000256" key="7">
    <source>
        <dbReference type="ARBA" id="ARBA00022801"/>
    </source>
</evidence>
<keyword evidence="7" id="KW-0378">Hydrolase</keyword>
<evidence type="ECO:0000256" key="5">
    <source>
        <dbReference type="ARBA" id="ARBA00022692"/>
    </source>
</evidence>
<organism evidence="13 14">
    <name type="scientific">Rhamnella rubrinervis</name>
    <dbReference type="NCBI Taxonomy" id="2594499"/>
    <lineage>
        <taxon>Eukaryota</taxon>
        <taxon>Viridiplantae</taxon>
        <taxon>Streptophyta</taxon>
        <taxon>Embryophyta</taxon>
        <taxon>Tracheophyta</taxon>
        <taxon>Spermatophyta</taxon>
        <taxon>Magnoliopsida</taxon>
        <taxon>eudicotyledons</taxon>
        <taxon>Gunneridae</taxon>
        <taxon>Pentapetalae</taxon>
        <taxon>rosids</taxon>
        <taxon>fabids</taxon>
        <taxon>Rosales</taxon>
        <taxon>Rhamnaceae</taxon>
        <taxon>rhamnoid group</taxon>
        <taxon>Rhamneae</taxon>
        <taxon>Rhamnella</taxon>
    </lineage>
</organism>
<evidence type="ECO:0000256" key="8">
    <source>
        <dbReference type="ARBA" id="ARBA00022989"/>
    </source>
</evidence>
<keyword evidence="4" id="KW-0645">Protease</keyword>
<evidence type="ECO:0000259" key="12">
    <source>
        <dbReference type="Pfam" id="PF10502"/>
    </source>
</evidence>
<dbReference type="PANTHER" id="PTHR46041:SF2">
    <property type="entry name" value="MITOCHONDRIAL INNER MEMBRANE PROTEASE SUBUNIT 2"/>
    <property type="match status" value="1"/>
</dbReference>
<reference evidence="13" key="1">
    <citation type="submission" date="2020-03" db="EMBL/GenBank/DDBJ databases">
        <title>A high-quality chromosome-level genome assembly of a woody plant with both climbing and erect habits, Rhamnella rubrinervis.</title>
        <authorList>
            <person name="Lu Z."/>
            <person name="Yang Y."/>
            <person name="Zhu X."/>
            <person name="Sun Y."/>
        </authorList>
    </citation>
    <scope>NUCLEOTIDE SEQUENCE</scope>
    <source>
        <strain evidence="13">BYM</strain>
        <tissue evidence="13">Leaf</tissue>
    </source>
</reference>
<dbReference type="InterPro" id="IPR000223">
    <property type="entry name" value="Pept_S26A_signal_pept_1"/>
</dbReference>
<dbReference type="OrthoDB" id="9996127at2759"/>
<dbReference type="InterPro" id="IPR036286">
    <property type="entry name" value="LexA/Signal_pep-like_sf"/>
</dbReference>
<dbReference type="Pfam" id="PF10502">
    <property type="entry name" value="Peptidase_S26"/>
    <property type="match status" value="2"/>
</dbReference>
<comment type="subcellular location">
    <subcellularLocation>
        <location evidence="1">Mitochondrion inner membrane</location>
        <topology evidence="1">Single-pass membrane protein</topology>
    </subcellularLocation>
</comment>
<evidence type="ECO:0000256" key="1">
    <source>
        <dbReference type="ARBA" id="ARBA00004434"/>
    </source>
</evidence>
<evidence type="ECO:0000256" key="3">
    <source>
        <dbReference type="ARBA" id="ARBA00013650"/>
    </source>
</evidence>
<accession>A0A8K0HBZ9</accession>
<evidence type="ECO:0000313" key="14">
    <source>
        <dbReference type="Proteomes" id="UP000796880"/>
    </source>
</evidence>
<evidence type="ECO:0000313" key="13">
    <source>
        <dbReference type="EMBL" id="KAF3449576.1"/>
    </source>
</evidence>
<keyword evidence="9" id="KW-0496">Mitochondrion</keyword>
<evidence type="ECO:0000256" key="10">
    <source>
        <dbReference type="ARBA" id="ARBA00023136"/>
    </source>
</evidence>
<name>A0A8K0HBZ9_9ROSA</name>
<feature type="active site" evidence="11">
    <location>
        <position position="87"/>
    </location>
</feature>
<evidence type="ECO:0000256" key="6">
    <source>
        <dbReference type="ARBA" id="ARBA00022792"/>
    </source>
</evidence>
<dbReference type="CDD" id="cd06530">
    <property type="entry name" value="S26_SPase_I"/>
    <property type="match status" value="1"/>
</dbReference>
<dbReference type="EMBL" id="VOIH02000004">
    <property type="protein sequence ID" value="KAF3449576.1"/>
    <property type="molecule type" value="Genomic_DNA"/>
</dbReference>
<dbReference type="AlphaFoldDB" id="A0A8K0HBZ9"/>
<dbReference type="GO" id="GO:0006465">
    <property type="term" value="P:signal peptide processing"/>
    <property type="evidence" value="ECO:0007669"/>
    <property type="project" value="InterPro"/>
</dbReference>
<keyword evidence="14" id="KW-1185">Reference proteome</keyword>
<dbReference type="FunFam" id="2.10.109.10:FF:000005">
    <property type="entry name" value="Mitochondrial inner membrane protease subunit"/>
    <property type="match status" value="1"/>
</dbReference>
<dbReference type="InterPro" id="IPR037730">
    <property type="entry name" value="IMP2"/>
</dbReference>
<feature type="domain" description="Peptidase S26" evidence="12">
    <location>
        <begin position="8"/>
        <end position="100"/>
    </location>
</feature>
<dbReference type="Proteomes" id="UP000796880">
    <property type="component" value="Unassembled WGS sequence"/>
</dbReference>